<dbReference type="InterPro" id="IPR001078">
    <property type="entry name" value="2-oxoacid_DH_actylTfrase"/>
</dbReference>
<dbReference type="EMBL" id="AZHX01001067">
    <property type="protein sequence ID" value="ETX04997.1"/>
    <property type="molecule type" value="Genomic_DNA"/>
</dbReference>
<evidence type="ECO:0000256" key="2">
    <source>
        <dbReference type="ARBA" id="ARBA00007317"/>
    </source>
</evidence>
<comment type="caution">
    <text evidence="6">The sequence shown here is derived from an EMBL/GenBank/DDBJ whole genome shotgun (WGS) entry which is preliminary data.</text>
</comment>
<keyword evidence="7" id="KW-1185">Reference proteome</keyword>
<dbReference type="Gene3D" id="4.10.320.10">
    <property type="entry name" value="E3-binding domain"/>
    <property type="match status" value="1"/>
</dbReference>
<dbReference type="Pfam" id="PF02817">
    <property type="entry name" value="E3_binding"/>
    <property type="match status" value="1"/>
</dbReference>
<protein>
    <recommendedName>
        <fullName evidence="5">Peripheral subunit-binding (PSBD) domain-containing protein</fullName>
    </recommendedName>
</protein>
<dbReference type="InterPro" id="IPR023213">
    <property type="entry name" value="CAT-like_dom_sf"/>
</dbReference>
<organism evidence="6 7">
    <name type="scientific">Candidatus Entotheonella gemina</name>
    <dbReference type="NCBI Taxonomy" id="1429439"/>
    <lineage>
        <taxon>Bacteria</taxon>
        <taxon>Pseudomonadati</taxon>
        <taxon>Nitrospinota/Tectimicrobiota group</taxon>
        <taxon>Candidatus Tectimicrobiota</taxon>
        <taxon>Candidatus Entotheonellia</taxon>
        <taxon>Candidatus Entotheonellales</taxon>
        <taxon>Candidatus Entotheonellaceae</taxon>
        <taxon>Candidatus Entotheonella</taxon>
    </lineage>
</organism>
<dbReference type="HOGENOM" id="CLU_1017393_0_0_7"/>
<dbReference type="SUPFAM" id="SSF52777">
    <property type="entry name" value="CoA-dependent acyltransferases"/>
    <property type="match status" value="1"/>
</dbReference>
<dbReference type="PROSITE" id="PS51826">
    <property type="entry name" value="PSBD"/>
    <property type="match status" value="1"/>
</dbReference>
<dbReference type="InterPro" id="IPR036625">
    <property type="entry name" value="E3-bd_dom_sf"/>
</dbReference>
<gene>
    <name evidence="6" type="ORF">ETSY2_25560</name>
</gene>
<dbReference type="PANTHER" id="PTHR43178:SF5">
    <property type="entry name" value="LIPOAMIDE ACYLTRANSFERASE COMPONENT OF BRANCHED-CHAIN ALPHA-KETO ACID DEHYDROGENASE COMPLEX, MITOCHONDRIAL"/>
    <property type="match status" value="1"/>
</dbReference>
<evidence type="ECO:0000313" key="7">
    <source>
        <dbReference type="Proteomes" id="UP000019140"/>
    </source>
</evidence>
<accession>W4M5T6</accession>
<comment type="cofactor">
    <cofactor evidence="1">
        <name>(R)-lipoate</name>
        <dbReference type="ChEBI" id="CHEBI:83088"/>
    </cofactor>
</comment>
<comment type="similarity">
    <text evidence="2">Belongs to the 2-oxoacid dehydrogenase family.</text>
</comment>
<evidence type="ECO:0000256" key="4">
    <source>
        <dbReference type="ARBA" id="ARBA00023315"/>
    </source>
</evidence>
<evidence type="ECO:0000256" key="1">
    <source>
        <dbReference type="ARBA" id="ARBA00001938"/>
    </source>
</evidence>
<dbReference type="Pfam" id="PF00198">
    <property type="entry name" value="2-oxoacid_dh"/>
    <property type="match status" value="1"/>
</dbReference>
<dbReference type="SUPFAM" id="SSF47005">
    <property type="entry name" value="Peripheral subunit-binding domain of 2-oxo acid dehydrogenase complex"/>
    <property type="match status" value="1"/>
</dbReference>
<evidence type="ECO:0000256" key="3">
    <source>
        <dbReference type="ARBA" id="ARBA00022679"/>
    </source>
</evidence>
<keyword evidence="4" id="KW-0012">Acyltransferase</keyword>
<name>W4M5T6_9BACT</name>
<sequence>HDIDLAQVQGSGPRGRILIEDVERAIASQAAAPAPPVAASEQTIPMTGMRQTIATRMLNSLQTMAQLTLTTEADVTEAMRIREGLARQWPDTGLSPLHLVMKATARALREHPRMNALQREGAIELIGEINLGVAVALPEGLIVPTIRLVDMKSLADIATEARELANQVRAGQASYDAVTGGTFTITNLGAYDIDAFTPIINPPQVGILGMGRVVEKPVVYEGEIAVRSMMFLSLTFDHRIIDGAPAAAFLKDIKTYLEDPWWMIASPPTGPAV</sequence>
<dbReference type="Gene3D" id="3.30.559.10">
    <property type="entry name" value="Chloramphenicol acetyltransferase-like domain"/>
    <property type="match status" value="1"/>
</dbReference>
<dbReference type="Proteomes" id="UP000019140">
    <property type="component" value="Unassembled WGS sequence"/>
</dbReference>
<dbReference type="InterPro" id="IPR004167">
    <property type="entry name" value="PSBD"/>
</dbReference>
<dbReference type="GO" id="GO:0005737">
    <property type="term" value="C:cytoplasm"/>
    <property type="evidence" value="ECO:0007669"/>
    <property type="project" value="TreeGrafter"/>
</dbReference>
<dbReference type="InterPro" id="IPR050743">
    <property type="entry name" value="2-oxoacid_DH_E2_comp"/>
</dbReference>
<dbReference type="PANTHER" id="PTHR43178">
    <property type="entry name" value="DIHYDROLIPOAMIDE ACETYLTRANSFERASE COMPONENT OF PYRUVATE DEHYDROGENASE COMPLEX"/>
    <property type="match status" value="1"/>
</dbReference>
<dbReference type="GO" id="GO:0016407">
    <property type="term" value="F:acetyltransferase activity"/>
    <property type="evidence" value="ECO:0007669"/>
    <property type="project" value="TreeGrafter"/>
</dbReference>
<dbReference type="AlphaFoldDB" id="W4M5T6"/>
<feature type="domain" description="Peripheral subunit-binding (PSBD)" evidence="5">
    <location>
        <begin position="1"/>
        <end position="26"/>
    </location>
</feature>
<feature type="non-terminal residue" evidence="6">
    <location>
        <position position="1"/>
    </location>
</feature>
<evidence type="ECO:0000259" key="5">
    <source>
        <dbReference type="PROSITE" id="PS51826"/>
    </source>
</evidence>
<reference evidence="6 7" key="1">
    <citation type="journal article" date="2014" name="Nature">
        <title>An environmental bacterial taxon with a large and distinct metabolic repertoire.</title>
        <authorList>
            <person name="Wilson M.C."/>
            <person name="Mori T."/>
            <person name="Ruckert C."/>
            <person name="Uria A.R."/>
            <person name="Helf M.J."/>
            <person name="Takada K."/>
            <person name="Gernert C."/>
            <person name="Steffens U.A."/>
            <person name="Heycke N."/>
            <person name="Schmitt S."/>
            <person name="Rinke C."/>
            <person name="Helfrich E.J."/>
            <person name="Brachmann A.O."/>
            <person name="Gurgui C."/>
            <person name="Wakimoto T."/>
            <person name="Kracht M."/>
            <person name="Crusemann M."/>
            <person name="Hentschel U."/>
            <person name="Abe I."/>
            <person name="Matsunaga S."/>
            <person name="Kalinowski J."/>
            <person name="Takeyama H."/>
            <person name="Piel J."/>
        </authorList>
    </citation>
    <scope>NUCLEOTIDE SEQUENCE [LARGE SCALE GENOMIC DNA]</scope>
    <source>
        <strain evidence="7">TSY2</strain>
    </source>
</reference>
<keyword evidence="3" id="KW-0808">Transferase</keyword>
<evidence type="ECO:0000313" key="6">
    <source>
        <dbReference type="EMBL" id="ETX04997.1"/>
    </source>
</evidence>
<proteinExistence type="inferred from homology"/>
<dbReference type="PATRIC" id="fig|1429439.4.peg.4339"/>
<dbReference type="GO" id="GO:0031405">
    <property type="term" value="F:lipoic acid binding"/>
    <property type="evidence" value="ECO:0007669"/>
    <property type="project" value="TreeGrafter"/>
</dbReference>